<evidence type="ECO:0000256" key="1">
    <source>
        <dbReference type="SAM" id="Coils"/>
    </source>
</evidence>
<evidence type="ECO:0000313" key="4">
    <source>
        <dbReference type="Proteomes" id="UP000483820"/>
    </source>
</evidence>
<dbReference type="GeneID" id="78773419"/>
<proteinExistence type="predicted"/>
<evidence type="ECO:0008006" key="5">
    <source>
        <dbReference type="Google" id="ProtNLM"/>
    </source>
</evidence>
<dbReference type="InterPro" id="IPR009689">
    <property type="entry name" value="DUF1280"/>
</dbReference>
<keyword evidence="1" id="KW-0175">Coiled coil</keyword>
<reference evidence="3 4" key="1">
    <citation type="submission" date="2019-12" db="EMBL/GenBank/DDBJ databases">
        <title>Chromosome-level assembly of the Caenorhabditis remanei genome.</title>
        <authorList>
            <person name="Teterina A.A."/>
            <person name="Willis J.H."/>
            <person name="Phillips P.C."/>
        </authorList>
    </citation>
    <scope>NUCLEOTIDE SEQUENCE [LARGE SCALE GENOMIC DNA]</scope>
    <source>
        <strain evidence="3 4">PX506</strain>
        <tissue evidence="3">Whole organism</tissue>
    </source>
</reference>
<name>A0A6A5HS65_CAERE</name>
<sequence>MQKLVREKEDAVRQLSEAKMLHENQLNSVIQERDVYKKKCWIAQSDKIRSEDKLSSITKLYKASEREVERLKKEVAQQRKYLRDFKEKVGKEGKKEEKARDLVRFKEYDSLRHAPTMADRVEKGITALGTIAGQSNSRFFYRHICDSLNKHQLQKFKFSAYEGFQMYHDLNFTRNQFAGLKKWLKNFDMYDPLPSLRRIKEIEEIVGSKEFFTVTQKKVSNGNGGEKTVTAAYLNNLQQAVNDRVQQLFDSEKLLFDESTKDGIWVTILGDKGGEEVKLCLAIGNTSTPNSANNLLPLGIYNDDESAEKVMEFLGPVVEQLNQLTDVQVKIGEELVKIPVQQFLVGDMKFNYEMIGHQGAAAACSCLYCYCPGRQKISNYKRGEKCMLRTETGYFLNSLKSGTARKSVKEGSSFIFKLVPLKRIVPSSLHIVMGLAQTYGFNIIKQLADSQDAAEPTPLPKSSQKLKREGKEGLEESERLVKDCDLHITSMECVKKSYENIILKTINDSGLEEGECASKMCVFRDSAMDTASFFTASTVKCNGCHLTHHSVCSGMWTVDEIEQTQRPGSFVQCFDCLRFSPTKVFESSSKLVEYLKLERIKRFDKSETIRKNLRSG</sequence>
<evidence type="ECO:0000313" key="3">
    <source>
        <dbReference type="EMBL" id="KAF1771030.1"/>
    </source>
</evidence>
<dbReference type="RefSeq" id="XP_053592293.1">
    <property type="nucleotide sequence ID" value="XM_053723648.1"/>
</dbReference>
<dbReference type="KEGG" id="crq:GCK72_002854"/>
<evidence type="ECO:0000256" key="2">
    <source>
        <dbReference type="SAM" id="MobiDB-lite"/>
    </source>
</evidence>
<accession>A0A6A5HS65</accession>
<dbReference type="PANTHER" id="PTHR31424:SF4">
    <property type="entry name" value="AUTOPHAGY-RELATED PROTEIN 14-RELATED"/>
    <property type="match status" value="1"/>
</dbReference>
<feature type="region of interest" description="Disordered" evidence="2">
    <location>
        <begin position="453"/>
        <end position="474"/>
    </location>
</feature>
<dbReference type="EMBL" id="WUAV01000001">
    <property type="protein sequence ID" value="KAF1771030.1"/>
    <property type="molecule type" value="Genomic_DNA"/>
</dbReference>
<dbReference type="AlphaFoldDB" id="A0A6A5HS65"/>
<dbReference type="CTD" id="78773419"/>
<feature type="coiled-coil region" evidence="1">
    <location>
        <begin position="1"/>
        <end position="88"/>
    </location>
</feature>
<protein>
    <recommendedName>
        <fullName evidence="5">Zinc finger PHD-type domain-containing protein</fullName>
    </recommendedName>
</protein>
<dbReference type="PANTHER" id="PTHR31424">
    <property type="entry name" value="PROTEIN CBG23806"/>
    <property type="match status" value="1"/>
</dbReference>
<dbReference type="Pfam" id="PF06918">
    <property type="entry name" value="DUF1280"/>
    <property type="match status" value="1"/>
</dbReference>
<comment type="caution">
    <text evidence="3">The sequence shown here is derived from an EMBL/GenBank/DDBJ whole genome shotgun (WGS) entry which is preliminary data.</text>
</comment>
<gene>
    <name evidence="3" type="ORF">GCK72_002854</name>
</gene>
<dbReference type="Proteomes" id="UP000483820">
    <property type="component" value="Chromosome I"/>
</dbReference>
<organism evidence="3 4">
    <name type="scientific">Caenorhabditis remanei</name>
    <name type="common">Caenorhabditis vulgaris</name>
    <dbReference type="NCBI Taxonomy" id="31234"/>
    <lineage>
        <taxon>Eukaryota</taxon>
        <taxon>Metazoa</taxon>
        <taxon>Ecdysozoa</taxon>
        <taxon>Nematoda</taxon>
        <taxon>Chromadorea</taxon>
        <taxon>Rhabditida</taxon>
        <taxon>Rhabditina</taxon>
        <taxon>Rhabditomorpha</taxon>
        <taxon>Rhabditoidea</taxon>
        <taxon>Rhabditidae</taxon>
        <taxon>Peloderinae</taxon>
        <taxon>Caenorhabditis</taxon>
    </lineage>
</organism>